<protein>
    <submittedName>
        <fullName evidence="2">Uncharacterized protein</fullName>
    </submittedName>
</protein>
<name>F4SBK9_MELLP</name>
<dbReference type="InParanoid" id="F4SBK9"/>
<keyword evidence="3" id="KW-1185">Reference proteome</keyword>
<sequence length="185" mass="20870">MGKKGTAVHCPLGGAKKKRRTKEDAEGSAIIADQVDTSEAQYVNKRLIEIENALNAVQEPLQVDAQPNQHHNDLQDNNNIVYGDAYDDINNFLPAQEDAAVPPDPNVPFATYVQGSFYRSKKKTENENWKKALPDMFITYMTYSQETSQWGDPTKWNYDHNKPCCCGVGDLRMCKVDMLDILGER</sequence>
<dbReference type="HOGENOM" id="CLU_094293_1_0_1"/>
<dbReference type="Proteomes" id="UP000001072">
    <property type="component" value="Unassembled WGS sequence"/>
</dbReference>
<dbReference type="GeneID" id="18931282"/>
<dbReference type="VEuPathDB" id="FungiDB:MELLADRAFT_69648"/>
<feature type="region of interest" description="Disordered" evidence="1">
    <location>
        <begin position="1"/>
        <end position="25"/>
    </location>
</feature>
<dbReference type="RefSeq" id="XP_007418743.1">
    <property type="nucleotide sequence ID" value="XM_007418681.1"/>
</dbReference>
<reference evidence="3" key="1">
    <citation type="journal article" date="2011" name="Proc. Natl. Acad. Sci. U.S.A.">
        <title>Obligate biotrophy features unraveled by the genomic analysis of rust fungi.</title>
        <authorList>
            <person name="Duplessis S."/>
            <person name="Cuomo C.A."/>
            <person name="Lin Y.-C."/>
            <person name="Aerts A."/>
            <person name="Tisserant E."/>
            <person name="Veneault-Fourrey C."/>
            <person name="Joly D.L."/>
            <person name="Hacquard S."/>
            <person name="Amselem J."/>
            <person name="Cantarel B.L."/>
            <person name="Chiu R."/>
            <person name="Coutinho P.M."/>
            <person name="Feau N."/>
            <person name="Field M."/>
            <person name="Frey P."/>
            <person name="Gelhaye E."/>
            <person name="Goldberg J."/>
            <person name="Grabherr M.G."/>
            <person name="Kodira C.D."/>
            <person name="Kohler A."/>
            <person name="Kuees U."/>
            <person name="Lindquist E.A."/>
            <person name="Lucas S.M."/>
            <person name="Mago R."/>
            <person name="Mauceli E."/>
            <person name="Morin E."/>
            <person name="Murat C."/>
            <person name="Pangilinan J.L."/>
            <person name="Park R."/>
            <person name="Pearson M."/>
            <person name="Quesneville H."/>
            <person name="Rouhier N."/>
            <person name="Sakthikumar S."/>
            <person name="Salamov A.A."/>
            <person name="Schmutz J."/>
            <person name="Selles B."/>
            <person name="Shapiro H."/>
            <person name="Tanguay P."/>
            <person name="Tuskan G.A."/>
            <person name="Henrissat B."/>
            <person name="Van de Peer Y."/>
            <person name="Rouze P."/>
            <person name="Ellis J.G."/>
            <person name="Dodds P.N."/>
            <person name="Schein J.E."/>
            <person name="Zhong S."/>
            <person name="Hamelin R.C."/>
            <person name="Grigoriev I.V."/>
            <person name="Szabo L.J."/>
            <person name="Martin F."/>
        </authorList>
    </citation>
    <scope>NUCLEOTIDE SEQUENCE [LARGE SCALE GENOMIC DNA]</scope>
    <source>
        <strain evidence="3">98AG31 / pathotype 3-4-7</strain>
    </source>
</reference>
<dbReference type="EMBL" id="GL883190">
    <property type="protein sequence ID" value="EGF97972.1"/>
    <property type="molecule type" value="Genomic_DNA"/>
</dbReference>
<evidence type="ECO:0000313" key="2">
    <source>
        <dbReference type="EMBL" id="EGF97972.1"/>
    </source>
</evidence>
<gene>
    <name evidence="2" type="ORF">MELLADRAFT_69648</name>
</gene>
<accession>F4SBK9</accession>
<dbReference type="AlphaFoldDB" id="F4SBK9"/>
<evidence type="ECO:0000313" key="3">
    <source>
        <dbReference type="Proteomes" id="UP000001072"/>
    </source>
</evidence>
<proteinExistence type="predicted"/>
<dbReference type="KEGG" id="mlr:MELLADRAFT_69648"/>
<organism evidence="3">
    <name type="scientific">Melampsora larici-populina (strain 98AG31 / pathotype 3-4-7)</name>
    <name type="common">Poplar leaf rust fungus</name>
    <dbReference type="NCBI Taxonomy" id="747676"/>
    <lineage>
        <taxon>Eukaryota</taxon>
        <taxon>Fungi</taxon>
        <taxon>Dikarya</taxon>
        <taxon>Basidiomycota</taxon>
        <taxon>Pucciniomycotina</taxon>
        <taxon>Pucciniomycetes</taxon>
        <taxon>Pucciniales</taxon>
        <taxon>Melampsoraceae</taxon>
        <taxon>Melampsora</taxon>
    </lineage>
</organism>
<evidence type="ECO:0000256" key="1">
    <source>
        <dbReference type="SAM" id="MobiDB-lite"/>
    </source>
</evidence>